<sequence>MAAYQAGEIVQGGTRQRQAGGVDKAVRALGETVVFLHTKLNCRRGPAGYALPILACGAATGVR</sequence>
<comment type="caution">
    <text evidence="2">The sequence shown here is derived from an EMBL/GenBank/DDBJ whole genome shotgun (WGS) entry which is preliminary data.</text>
</comment>
<gene>
    <name evidence="2" type="ORF">GCM10009535_33670</name>
</gene>
<evidence type="ECO:0000313" key="3">
    <source>
        <dbReference type="Proteomes" id="UP001500724"/>
    </source>
</evidence>
<feature type="region of interest" description="Disordered" evidence="1">
    <location>
        <begin position="1"/>
        <end position="21"/>
    </location>
</feature>
<evidence type="ECO:0000313" key="2">
    <source>
        <dbReference type="EMBL" id="GAA0652572.1"/>
    </source>
</evidence>
<reference evidence="2 3" key="1">
    <citation type="journal article" date="2019" name="Int. J. Syst. Evol. Microbiol.">
        <title>The Global Catalogue of Microorganisms (GCM) 10K type strain sequencing project: providing services to taxonomists for standard genome sequencing and annotation.</title>
        <authorList>
            <consortium name="The Broad Institute Genomics Platform"/>
            <consortium name="The Broad Institute Genome Sequencing Center for Infectious Disease"/>
            <person name="Wu L."/>
            <person name="Ma J."/>
        </authorList>
    </citation>
    <scope>NUCLEOTIDE SEQUENCE [LARGE SCALE GENOMIC DNA]</scope>
    <source>
        <strain evidence="2 3">JCM 10367</strain>
    </source>
</reference>
<proteinExistence type="predicted"/>
<organism evidence="2 3">
    <name type="scientific">Streptomyces thermocarboxydovorans</name>
    <dbReference type="NCBI Taxonomy" id="59298"/>
    <lineage>
        <taxon>Bacteria</taxon>
        <taxon>Bacillati</taxon>
        <taxon>Actinomycetota</taxon>
        <taxon>Actinomycetes</taxon>
        <taxon>Kitasatosporales</taxon>
        <taxon>Streptomycetaceae</taxon>
        <taxon>Streptomyces</taxon>
    </lineage>
</organism>
<dbReference type="Proteomes" id="UP001500724">
    <property type="component" value="Unassembled WGS sequence"/>
</dbReference>
<evidence type="ECO:0000256" key="1">
    <source>
        <dbReference type="SAM" id="MobiDB-lite"/>
    </source>
</evidence>
<keyword evidence="3" id="KW-1185">Reference proteome</keyword>
<name>A0ABN1HJ14_9ACTN</name>
<dbReference type="EMBL" id="BAAAGU010000033">
    <property type="protein sequence ID" value="GAA0652572.1"/>
    <property type="molecule type" value="Genomic_DNA"/>
</dbReference>
<protein>
    <submittedName>
        <fullName evidence="2">Uncharacterized protein</fullName>
    </submittedName>
</protein>
<accession>A0ABN1HJ14</accession>